<keyword evidence="9 12" id="KW-0694">RNA-binding</keyword>
<evidence type="ECO:0000256" key="9">
    <source>
        <dbReference type="ARBA" id="ARBA00022884"/>
    </source>
</evidence>
<dbReference type="InterPro" id="IPR012947">
    <property type="entry name" value="tRNA_SAD"/>
</dbReference>
<evidence type="ECO:0000313" key="16">
    <source>
        <dbReference type="Proteomes" id="UP000298133"/>
    </source>
</evidence>
<dbReference type="SUPFAM" id="SSF50447">
    <property type="entry name" value="Translation proteins"/>
    <property type="match status" value="1"/>
</dbReference>
<evidence type="ECO:0000256" key="3">
    <source>
        <dbReference type="ARBA" id="ARBA00022555"/>
    </source>
</evidence>
<gene>
    <name evidence="12 15" type="primary">alaS</name>
    <name evidence="15" type="ORF">E3W66_08825</name>
</gene>
<keyword evidence="8 12" id="KW-0067">ATP-binding</keyword>
<evidence type="ECO:0000256" key="6">
    <source>
        <dbReference type="ARBA" id="ARBA00022741"/>
    </source>
</evidence>
<dbReference type="Gene3D" id="2.40.30.130">
    <property type="match status" value="1"/>
</dbReference>
<dbReference type="Pfam" id="PF02272">
    <property type="entry name" value="DHHA1"/>
    <property type="match status" value="1"/>
</dbReference>
<dbReference type="InterPro" id="IPR009000">
    <property type="entry name" value="Transl_B-barrel_sf"/>
</dbReference>
<dbReference type="SUPFAM" id="SSF101353">
    <property type="entry name" value="Putative anticodon-binding domain of alanyl-tRNA synthetase (AlaRS)"/>
    <property type="match status" value="1"/>
</dbReference>
<dbReference type="OrthoDB" id="9803884at2"/>
<dbReference type="GO" id="GO:0045892">
    <property type="term" value="P:negative regulation of DNA-templated transcription"/>
    <property type="evidence" value="ECO:0007669"/>
    <property type="project" value="TreeGrafter"/>
</dbReference>
<dbReference type="Gene3D" id="3.30.54.20">
    <property type="match status" value="1"/>
</dbReference>
<dbReference type="CDD" id="cd00673">
    <property type="entry name" value="AlaRS_core"/>
    <property type="match status" value="1"/>
</dbReference>
<dbReference type="GO" id="GO:0005524">
    <property type="term" value="F:ATP binding"/>
    <property type="evidence" value="ECO:0007669"/>
    <property type="project" value="UniProtKB-UniRule"/>
</dbReference>
<evidence type="ECO:0000256" key="4">
    <source>
        <dbReference type="ARBA" id="ARBA00022598"/>
    </source>
</evidence>
<dbReference type="FunFam" id="3.30.54.20:FF:000001">
    <property type="entry name" value="Alanine--tRNA ligase"/>
    <property type="match status" value="1"/>
</dbReference>
<evidence type="ECO:0000256" key="10">
    <source>
        <dbReference type="ARBA" id="ARBA00022917"/>
    </source>
</evidence>
<sequence>MYWEILNLTKLVCSASALPAARVLSPAPPATTTEPIAVTTPTPWSSATIRQAFLDYFAQQGHTAVSSSSLVPGNDPTLLFTNAGMVQFKDCFLGAEQRDYVRAVSSQRCVRAGGKHNDLENVGYTARHHTFFEMLGNFSFGDYFKRDAIRFAWQFLTEVLALPAERLWVTVHISDDEAADIWVKEIGVDPARMSRLDEDNFWQMGDTGPCGPCTEIFYDHGEGVPGGPPGSEDDDLDRYIEIWNLVFMQYERNAAGEMKPLPKPSIDTGMGLERIAAVMQGVHSNYQIDLFQHLIAAAAVAVGSRDLQHDSLKVIADHIRSCAFLVVDGVLPSNEGRGYVLRRIIRRALRHGHKLGQSQPFFHTLVAALVAAMADAYPELQHKQALIEATLLKEEEQFARTLDNGMGVLESALAELKESVVPGDVVFQLYDTYGFPTDLTADVARERGFSIDMEGYEAAMTEQRQRARASGNFAVDYTQTLQLQGETAFVGYQQLSEQAVVTAILVDDHQVETIRAGQQGVIVLDRTPFYAESGGQCGDSGLLATSDGQFEVADCRKHNGHHLHIGHLLTGAITVGETLTATVTNEVRAATARNHSATHLLHAALREVLGEHVAQQGSAVDSLRLRFDFSHGQAVTPEQLRAVEQRVNRAIRANIATQTEVMDMESAKQRGAVALFGEKYGDEVRVLSIAGEFSVELCGGTHVERSGDIGLFRISAETSVASGVRRIEAVTGSRAEALCDDNQDLLRQLAAQTGSDRSRLAEKVAKLVADVKQQQKELAQLKAQLAGGAGGDLLAAAQQVAGVKLLAAVVPGADSKSLREVADKVRDKIGSGLFVLAAAEQGRAALVAGVTKDLTDRFKAGDLLKQVTAVTGGKGGGRPDMAQGAAEQADQLDAGFAALKQWLASQ</sequence>
<keyword evidence="12" id="KW-0963">Cytoplasm</keyword>
<keyword evidence="7 12" id="KW-0862">Zinc</keyword>
<dbReference type="Pfam" id="PF07973">
    <property type="entry name" value="tRNA_SAD"/>
    <property type="match status" value="1"/>
</dbReference>
<dbReference type="InterPro" id="IPR018164">
    <property type="entry name" value="Ala-tRNA-synth_IIc_N"/>
</dbReference>
<dbReference type="GO" id="GO:0002161">
    <property type="term" value="F:aminoacyl-tRNA deacylase activity"/>
    <property type="evidence" value="ECO:0007669"/>
    <property type="project" value="TreeGrafter"/>
</dbReference>
<evidence type="ECO:0000259" key="14">
    <source>
        <dbReference type="PROSITE" id="PS50860"/>
    </source>
</evidence>
<feature type="coiled-coil region" evidence="13">
    <location>
        <begin position="757"/>
        <end position="784"/>
    </location>
</feature>
<dbReference type="PRINTS" id="PR00980">
    <property type="entry name" value="TRNASYNTHALA"/>
</dbReference>
<dbReference type="SMART" id="SM00863">
    <property type="entry name" value="tRNA_SAD"/>
    <property type="match status" value="1"/>
</dbReference>
<dbReference type="FunFam" id="2.40.30.130:FF:000001">
    <property type="entry name" value="Alanine--tRNA ligase"/>
    <property type="match status" value="1"/>
</dbReference>
<keyword evidence="11 12" id="KW-0030">Aminoacyl-tRNA synthetase</keyword>
<keyword evidence="16" id="KW-1185">Reference proteome</keyword>
<dbReference type="SUPFAM" id="SSF55681">
    <property type="entry name" value="Class II aaRS and biotin synthetases"/>
    <property type="match status" value="1"/>
</dbReference>
<dbReference type="GO" id="GO:0008270">
    <property type="term" value="F:zinc ion binding"/>
    <property type="evidence" value="ECO:0007669"/>
    <property type="project" value="UniProtKB-UniRule"/>
</dbReference>
<evidence type="ECO:0000256" key="11">
    <source>
        <dbReference type="ARBA" id="ARBA00023146"/>
    </source>
</evidence>
<evidence type="ECO:0000256" key="8">
    <source>
        <dbReference type="ARBA" id="ARBA00022840"/>
    </source>
</evidence>
<dbReference type="Gene3D" id="3.30.980.10">
    <property type="entry name" value="Threonyl-trna Synthetase, Chain A, domain 2"/>
    <property type="match status" value="1"/>
</dbReference>
<keyword evidence="5 12" id="KW-0479">Metal-binding</keyword>
<accession>A0A4Y8UHD2</accession>
<dbReference type="EC" id="6.1.1.7" evidence="12"/>
<dbReference type="GO" id="GO:0000049">
    <property type="term" value="F:tRNA binding"/>
    <property type="evidence" value="ECO:0007669"/>
    <property type="project" value="UniProtKB-KW"/>
</dbReference>
<comment type="catalytic activity">
    <reaction evidence="12">
        <text>tRNA(Ala) + L-alanine + ATP = L-alanyl-tRNA(Ala) + AMP + diphosphate</text>
        <dbReference type="Rhea" id="RHEA:12540"/>
        <dbReference type="Rhea" id="RHEA-COMP:9657"/>
        <dbReference type="Rhea" id="RHEA-COMP:9923"/>
        <dbReference type="ChEBI" id="CHEBI:30616"/>
        <dbReference type="ChEBI" id="CHEBI:33019"/>
        <dbReference type="ChEBI" id="CHEBI:57972"/>
        <dbReference type="ChEBI" id="CHEBI:78442"/>
        <dbReference type="ChEBI" id="CHEBI:78497"/>
        <dbReference type="ChEBI" id="CHEBI:456215"/>
        <dbReference type="EC" id="6.1.1.7"/>
    </reaction>
</comment>
<comment type="cofactor">
    <cofactor evidence="12">
        <name>Zn(2+)</name>
        <dbReference type="ChEBI" id="CHEBI:29105"/>
    </cofactor>
    <text evidence="12">Binds 1 zinc ion per subunit.</text>
</comment>
<dbReference type="AlphaFoldDB" id="A0A4Y8UHD2"/>
<comment type="caution">
    <text evidence="15">The sequence shown here is derived from an EMBL/GenBank/DDBJ whole genome shotgun (WGS) entry which is preliminary data.</text>
</comment>
<dbReference type="HAMAP" id="MF_00036_B">
    <property type="entry name" value="Ala_tRNA_synth_B"/>
    <property type="match status" value="1"/>
</dbReference>
<feature type="binding site" evidence="12">
    <location>
        <position position="599"/>
    </location>
    <ligand>
        <name>Zn(2+)</name>
        <dbReference type="ChEBI" id="CHEBI:29105"/>
    </ligand>
</feature>
<dbReference type="Gene3D" id="3.10.310.40">
    <property type="match status" value="1"/>
</dbReference>
<dbReference type="GO" id="GO:0006419">
    <property type="term" value="P:alanyl-tRNA aminoacylation"/>
    <property type="evidence" value="ECO:0007669"/>
    <property type="project" value="UniProtKB-UniRule"/>
</dbReference>
<dbReference type="SUPFAM" id="SSF55186">
    <property type="entry name" value="ThrRS/AlaRS common domain"/>
    <property type="match status" value="1"/>
</dbReference>
<dbReference type="Gene3D" id="6.10.250.550">
    <property type="match status" value="1"/>
</dbReference>
<keyword evidence="4 12" id="KW-0436">Ligase</keyword>
<dbReference type="PROSITE" id="PS50860">
    <property type="entry name" value="AA_TRNA_LIGASE_II_ALA"/>
    <property type="match status" value="1"/>
</dbReference>
<reference evidence="15 16" key="1">
    <citation type="submission" date="2019-03" db="EMBL/GenBank/DDBJ databases">
        <title>Draft genome of Gammaproteobacteria bacterium LSUCC0057, a member of the SAR92 clade.</title>
        <authorList>
            <person name="Lanclos V.C."/>
            <person name="Doiron C."/>
            <person name="Henson M.W."/>
            <person name="Thrash J.C."/>
        </authorList>
    </citation>
    <scope>NUCLEOTIDE SEQUENCE [LARGE SCALE GENOMIC DNA]</scope>
    <source>
        <strain evidence="15 16">LSUCC0057</strain>
    </source>
</reference>
<dbReference type="InterPro" id="IPR023033">
    <property type="entry name" value="Ala_tRNA_ligase_euk/bac"/>
</dbReference>
<feature type="domain" description="Alanyl-transfer RNA synthetases family profile" evidence="14">
    <location>
        <begin position="44"/>
        <end position="741"/>
    </location>
</feature>
<comment type="subcellular location">
    <subcellularLocation>
        <location evidence="1 12">Cytoplasm</location>
    </subcellularLocation>
</comment>
<proteinExistence type="inferred from homology"/>
<dbReference type="FunFam" id="3.30.930.10:FF:000004">
    <property type="entry name" value="Alanine--tRNA ligase"/>
    <property type="match status" value="1"/>
</dbReference>
<evidence type="ECO:0000256" key="5">
    <source>
        <dbReference type="ARBA" id="ARBA00022723"/>
    </source>
</evidence>
<evidence type="ECO:0000313" key="15">
    <source>
        <dbReference type="EMBL" id="TFH67561.1"/>
    </source>
</evidence>
<dbReference type="GO" id="GO:0005829">
    <property type="term" value="C:cytosol"/>
    <property type="evidence" value="ECO:0007669"/>
    <property type="project" value="TreeGrafter"/>
</dbReference>
<comment type="function">
    <text evidence="12">Catalyzes the attachment of alanine to tRNA(Ala) in a two-step reaction: alanine is first activated by ATP to form Ala-AMP and then transferred to the acceptor end of tRNA(Ala). Also edits incorrectly charged Ser-tRNA(Ala) and Gly-tRNA(Ala) via its editing domain.</text>
</comment>
<dbReference type="FunFam" id="3.30.980.10:FF:000004">
    <property type="entry name" value="Alanine--tRNA ligase, cytoplasmic"/>
    <property type="match status" value="1"/>
</dbReference>
<name>A0A4Y8UHD2_9GAMM</name>
<feature type="binding site" evidence="12">
    <location>
        <position position="702"/>
    </location>
    <ligand>
        <name>Zn(2+)</name>
        <dbReference type="ChEBI" id="CHEBI:29105"/>
    </ligand>
</feature>
<evidence type="ECO:0000256" key="7">
    <source>
        <dbReference type="ARBA" id="ARBA00022833"/>
    </source>
</evidence>
<evidence type="ECO:0000256" key="1">
    <source>
        <dbReference type="ARBA" id="ARBA00004496"/>
    </source>
</evidence>
<comment type="similarity">
    <text evidence="2 12">Belongs to the class-II aminoacyl-tRNA synthetase family.</text>
</comment>
<keyword evidence="6 12" id="KW-0547">Nucleotide-binding</keyword>
<keyword evidence="3 12" id="KW-0820">tRNA-binding</keyword>
<dbReference type="InterPro" id="IPR045864">
    <property type="entry name" value="aa-tRNA-synth_II/BPL/LPL"/>
</dbReference>
<dbReference type="FunFam" id="3.10.310.40:FF:000001">
    <property type="entry name" value="Alanine--tRNA ligase"/>
    <property type="match status" value="1"/>
</dbReference>
<feature type="binding site" evidence="12">
    <location>
        <position position="595"/>
    </location>
    <ligand>
        <name>Zn(2+)</name>
        <dbReference type="ChEBI" id="CHEBI:29105"/>
    </ligand>
</feature>
<evidence type="ECO:0000256" key="13">
    <source>
        <dbReference type="SAM" id="Coils"/>
    </source>
</evidence>
<dbReference type="PANTHER" id="PTHR11777">
    <property type="entry name" value="ALANYL-TRNA SYNTHETASE"/>
    <property type="match status" value="1"/>
</dbReference>
<dbReference type="Proteomes" id="UP000298133">
    <property type="component" value="Unassembled WGS sequence"/>
</dbReference>
<evidence type="ECO:0000256" key="2">
    <source>
        <dbReference type="ARBA" id="ARBA00008226"/>
    </source>
</evidence>
<dbReference type="NCBIfam" id="TIGR00344">
    <property type="entry name" value="alaS"/>
    <property type="match status" value="1"/>
</dbReference>
<dbReference type="EMBL" id="SPIA01000003">
    <property type="protein sequence ID" value="TFH67561.1"/>
    <property type="molecule type" value="Genomic_DNA"/>
</dbReference>
<dbReference type="GO" id="GO:0004813">
    <property type="term" value="F:alanine-tRNA ligase activity"/>
    <property type="evidence" value="ECO:0007669"/>
    <property type="project" value="UniProtKB-UniRule"/>
</dbReference>
<dbReference type="InterPro" id="IPR003156">
    <property type="entry name" value="DHHA1_dom"/>
</dbReference>
<feature type="binding site" evidence="12">
    <location>
        <position position="698"/>
    </location>
    <ligand>
        <name>Zn(2+)</name>
        <dbReference type="ChEBI" id="CHEBI:29105"/>
    </ligand>
</feature>
<evidence type="ECO:0000256" key="12">
    <source>
        <dbReference type="HAMAP-Rule" id="MF_00036"/>
    </source>
</evidence>
<protein>
    <recommendedName>
        <fullName evidence="12">Alanine--tRNA ligase</fullName>
        <ecNumber evidence="12">6.1.1.7</ecNumber>
    </recommendedName>
    <alternativeName>
        <fullName evidence="12">Alanyl-tRNA synthetase</fullName>
        <shortName evidence="12">AlaRS</shortName>
    </alternativeName>
</protein>
<dbReference type="PANTHER" id="PTHR11777:SF9">
    <property type="entry name" value="ALANINE--TRNA LIGASE, CYTOPLASMIC"/>
    <property type="match status" value="1"/>
</dbReference>
<organism evidence="15 16">
    <name type="scientific">Gammaproteobacteria bacterium LSUCC0057</name>
    <dbReference type="NCBI Taxonomy" id="2559237"/>
    <lineage>
        <taxon>Bacteria</taxon>
        <taxon>Pseudomonadati</taxon>
        <taxon>Pseudomonadota</taxon>
        <taxon>Gammaproteobacteria</taxon>
        <taxon>Cellvibrionales</taxon>
        <taxon>Porticoccaceae</taxon>
        <taxon>SAR92 clade</taxon>
    </lineage>
</organism>
<dbReference type="InterPro" id="IPR002318">
    <property type="entry name" value="Ala-tRNA-lgiase_IIc"/>
</dbReference>
<dbReference type="InterPro" id="IPR018163">
    <property type="entry name" value="Thr/Ala-tRNA-synth_IIc_edit"/>
</dbReference>
<comment type="domain">
    <text evidence="12">Consists of three domains; the N-terminal catalytic domain, the editing domain and the C-terminal C-Ala domain. The editing domain removes incorrectly charged amino acids, while the C-Ala domain, along with tRNA(Ala), serves as a bridge to cooperatively bring together the editing and aminoacylation centers thus stimulating deacylation of misacylated tRNAs.</text>
</comment>
<keyword evidence="13" id="KW-0175">Coiled coil</keyword>
<keyword evidence="10 12" id="KW-0648">Protein biosynthesis</keyword>
<dbReference type="Gene3D" id="3.30.930.10">
    <property type="entry name" value="Bira Bifunctional Protein, Domain 2"/>
    <property type="match status" value="1"/>
</dbReference>
<dbReference type="InterPro" id="IPR018162">
    <property type="entry name" value="Ala-tRNA-ligase_IIc_anticod-bd"/>
</dbReference>
<dbReference type="InterPro" id="IPR018165">
    <property type="entry name" value="Ala-tRNA-synth_IIc_core"/>
</dbReference>
<dbReference type="InterPro" id="IPR050058">
    <property type="entry name" value="Ala-tRNA_ligase"/>
</dbReference>
<dbReference type="Pfam" id="PF01411">
    <property type="entry name" value="tRNA-synt_2c"/>
    <property type="match status" value="1"/>
</dbReference>